<evidence type="ECO:0000259" key="22">
    <source>
        <dbReference type="PROSITE" id="PS51003"/>
    </source>
</evidence>
<evidence type="ECO:0000259" key="21">
    <source>
        <dbReference type="PROSITE" id="PS51002"/>
    </source>
</evidence>
<dbReference type="PANTHER" id="PTHR19271">
    <property type="entry name" value="CYTOCHROME B"/>
    <property type="match status" value="1"/>
</dbReference>
<feature type="transmembrane region" description="Helical" evidence="20">
    <location>
        <begin position="30"/>
        <end position="56"/>
    </location>
</feature>
<feature type="transmembrane region" description="Helical" evidence="20">
    <location>
        <begin position="288"/>
        <end position="307"/>
    </location>
</feature>
<feature type="transmembrane region" description="Helical" evidence="20">
    <location>
        <begin position="229"/>
        <end position="247"/>
    </location>
</feature>
<feature type="transmembrane region" description="Helical" evidence="20">
    <location>
        <begin position="319"/>
        <end position="338"/>
    </location>
</feature>
<dbReference type="Gene3D" id="1.20.810.10">
    <property type="entry name" value="Cytochrome Bc1 Complex, Chain C"/>
    <property type="match status" value="1"/>
</dbReference>
<comment type="subcellular location">
    <subcellularLocation>
        <location evidence="2">Mitochondrion inner membrane</location>
        <topology evidence="2">Multi-pass membrane protein</topology>
    </subcellularLocation>
</comment>
<feature type="transmembrane region" description="Helical" evidence="20">
    <location>
        <begin position="77"/>
        <end position="98"/>
    </location>
</feature>
<keyword evidence="15 20" id="KW-0496">Mitochondrion</keyword>
<evidence type="ECO:0000256" key="10">
    <source>
        <dbReference type="ARBA" id="ARBA00022792"/>
    </source>
</evidence>
<comment type="subunit">
    <text evidence="3">The cytochrome bc1 complex contains 11 subunits: 3 respiratory subunits (MT-CYB, CYC1 and UQCRFS1), 2 core proteins (UQCRC1 and UQCRC2) and 6 low-molecular weight proteins (UQCRH/QCR6, UQCRB/QCR7, UQCRQ/QCR8, UQCR10/QCR9, UQCR11/QCR10 and a cleavage product of UQCRFS1). This cytochrome bc1 complex then forms a dimer.</text>
</comment>
<feature type="domain" description="Cytochrome b/b6 C-terminal region profile" evidence="22">
    <location>
        <begin position="210"/>
        <end position="378"/>
    </location>
</feature>
<evidence type="ECO:0000256" key="5">
    <source>
        <dbReference type="ARBA" id="ARBA00022448"/>
    </source>
</evidence>
<evidence type="ECO:0000256" key="20">
    <source>
        <dbReference type="RuleBase" id="RU362117"/>
    </source>
</evidence>
<evidence type="ECO:0000256" key="7">
    <source>
        <dbReference type="ARBA" id="ARBA00022660"/>
    </source>
</evidence>
<keyword evidence="13 19" id="KW-0408">Iron</keyword>
<reference evidence="23" key="1">
    <citation type="journal article" date="2003" name="C. R. Biol.">
        <title>Status of the so-called African pygmy elephant (Loxodonta pumilio (NOACK 1906)): phylogeny of cytochrome b and mitochondrial control region sequences.</title>
        <authorList>
            <person name="Debruyne R."/>
            <person name="Van Holt A."/>
            <person name="Barriel V."/>
            <person name="Tassy P."/>
        </authorList>
    </citation>
    <scope>NUCLEOTIDE SEQUENCE</scope>
    <source>
        <strain evidence="23">C9</strain>
        <tissue evidence="23">Bone</tissue>
    </source>
</reference>
<feature type="binding site" description="axial binding residue" evidence="19">
    <location>
        <position position="97"/>
    </location>
    <ligand>
        <name>heme b</name>
        <dbReference type="ChEBI" id="CHEBI:60344"/>
        <label>b566</label>
    </ligand>
    <ligandPart>
        <name>Fe</name>
        <dbReference type="ChEBI" id="CHEBI:18248"/>
    </ligandPart>
</feature>
<dbReference type="SUPFAM" id="SSF81648">
    <property type="entry name" value="a domain/subunit of cytochrome bc1 complex (Ubiquinol-cytochrome c reductase)"/>
    <property type="match status" value="1"/>
</dbReference>
<evidence type="ECO:0000256" key="18">
    <source>
        <dbReference type="PIRSR" id="PIRSR038885-1"/>
    </source>
</evidence>
<dbReference type="Pfam" id="PF00032">
    <property type="entry name" value="Cytochrom_B_C"/>
    <property type="match status" value="1"/>
</dbReference>
<name>Q6UVM9_LOXCY</name>
<comment type="function">
    <text evidence="1 20">Component of the ubiquinol-cytochrome c reductase complex (complex III or cytochrome b-c1 complex) that is part of the mitochondrial respiratory chain. The b-c1 complex mediates electron transfer from ubiquinol to cytochrome c. Contributes to the generation of a proton gradient across the mitochondrial membrane that is then used for ATP synthesis.</text>
</comment>
<dbReference type="PROSITE" id="PS51003">
    <property type="entry name" value="CYTB_CTER"/>
    <property type="match status" value="1"/>
</dbReference>
<sequence length="378" mass="42860">MTHIRKSYPLLKIINKSFIDLPTPSNISAWWNFGSLLGACLITQILTGLFLAMHYTPDTMTAFSSMSHICRDVNYGWIIRQLHSNGASIFFLCLYTHIGRNIYYGSYLYSETWNTGIMLLLITMATAFMGYVLPWGQMSFWGATVITNLFSAIPYIGTNLVEWIWGGFSVDKATLNRFFALHFILPFTMTALAGVHLTFLHETGSNNPLGLISDSDKIPFHPYYTIKDFLGLLILILLLLLLALLSPDMLGDPDNYMPADPLNTPLHIKPEWYFLFAYAILRSVPNKLGGVLALFLSILILGLMPLLHTSKYRSMMLRPLSQILFWTLTMDLLMLTWIGSQPVEYPYTIIGQMASILYFSIILAFLPIAGMIENYLIK</sequence>
<evidence type="ECO:0000256" key="19">
    <source>
        <dbReference type="PIRSR" id="PIRSR038885-2"/>
    </source>
</evidence>
<geneLocation type="mitochondrion" evidence="23"/>
<evidence type="ECO:0000313" key="23">
    <source>
        <dbReference type="EMBL" id="AAR06168.1"/>
    </source>
</evidence>
<feature type="transmembrane region" description="Helical" evidence="20">
    <location>
        <begin position="113"/>
        <end position="133"/>
    </location>
</feature>
<evidence type="ECO:0000256" key="11">
    <source>
        <dbReference type="ARBA" id="ARBA00022982"/>
    </source>
</evidence>
<evidence type="ECO:0000256" key="6">
    <source>
        <dbReference type="ARBA" id="ARBA00022617"/>
    </source>
</evidence>
<dbReference type="PIRSF" id="PIRSF038885">
    <property type="entry name" value="COB"/>
    <property type="match status" value="1"/>
</dbReference>
<comment type="cofactor">
    <cofactor evidence="20">
        <name>heme b</name>
        <dbReference type="ChEBI" id="CHEBI:60344"/>
    </cofactor>
    <text evidence="20">Binds 2 heme groups non-covalently.</text>
</comment>
<evidence type="ECO:0000256" key="14">
    <source>
        <dbReference type="ARBA" id="ARBA00023075"/>
    </source>
</evidence>
<dbReference type="InterPro" id="IPR048259">
    <property type="entry name" value="Cytochrome_b_N_euk/bac"/>
</dbReference>
<proteinExistence type="inferred from homology"/>
<keyword evidence="16 20" id="KW-0472">Membrane</keyword>
<dbReference type="SUPFAM" id="SSF81342">
    <property type="entry name" value="Transmembrane di-heme cytochromes"/>
    <property type="match status" value="1"/>
</dbReference>
<feature type="transmembrane region" description="Helical" evidence="20">
    <location>
        <begin position="140"/>
        <end position="158"/>
    </location>
</feature>
<dbReference type="InterPro" id="IPR016174">
    <property type="entry name" value="Di-haem_cyt_TM"/>
</dbReference>
<evidence type="ECO:0000256" key="13">
    <source>
        <dbReference type="ARBA" id="ARBA00023004"/>
    </source>
</evidence>
<dbReference type="Pfam" id="PF00033">
    <property type="entry name" value="Cytochrome_B"/>
    <property type="match status" value="1"/>
</dbReference>
<evidence type="ECO:0000256" key="8">
    <source>
        <dbReference type="ARBA" id="ARBA00022692"/>
    </source>
</evidence>
<evidence type="ECO:0000256" key="9">
    <source>
        <dbReference type="ARBA" id="ARBA00022723"/>
    </source>
</evidence>
<dbReference type="GO" id="GO:0046872">
    <property type="term" value="F:metal ion binding"/>
    <property type="evidence" value="ECO:0007669"/>
    <property type="project" value="UniProtKB-UniRule"/>
</dbReference>
<dbReference type="GO" id="GO:0016491">
    <property type="term" value="F:oxidoreductase activity"/>
    <property type="evidence" value="ECO:0007669"/>
    <property type="project" value="UniProtKB-UniRule"/>
</dbReference>
<dbReference type="InterPro" id="IPR027387">
    <property type="entry name" value="Cytb/b6-like_sf"/>
</dbReference>
<dbReference type="GO" id="GO:0005743">
    <property type="term" value="C:mitochondrial inner membrane"/>
    <property type="evidence" value="ECO:0007669"/>
    <property type="project" value="UniProtKB-SubCell"/>
</dbReference>
<feature type="transmembrane region" description="Helical" evidence="20">
    <location>
        <begin position="350"/>
        <end position="372"/>
    </location>
</feature>
<keyword evidence="9 19" id="KW-0479">Metal-binding</keyword>
<dbReference type="AlphaFoldDB" id="Q6UVM9"/>
<evidence type="ECO:0000256" key="17">
    <source>
        <dbReference type="ARBA" id="ARBA00061233"/>
    </source>
</evidence>
<dbReference type="InterPro" id="IPR030689">
    <property type="entry name" value="Cytochrome_b"/>
</dbReference>
<dbReference type="PROSITE" id="PS51002">
    <property type="entry name" value="CYTB_NTER"/>
    <property type="match status" value="1"/>
</dbReference>
<feature type="transmembrane region" description="Helical" evidence="20">
    <location>
        <begin position="178"/>
        <end position="200"/>
    </location>
</feature>
<evidence type="ECO:0000256" key="3">
    <source>
        <dbReference type="ARBA" id="ARBA00011088"/>
    </source>
</evidence>
<dbReference type="GO" id="GO:0006122">
    <property type="term" value="P:mitochondrial electron transport, ubiquinol to cytochrome c"/>
    <property type="evidence" value="ECO:0007669"/>
    <property type="project" value="TreeGrafter"/>
</dbReference>
<feature type="domain" description="Cytochrome b/b6 N-terminal region profile" evidence="21">
    <location>
        <begin position="1"/>
        <end position="209"/>
    </location>
</feature>
<dbReference type="CDD" id="cd00290">
    <property type="entry name" value="cytochrome_b_C"/>
    <property type="match status" value="1"/>
</dbReference>
<protein>
    <recommendedName>
        <fullName evidence="4 20">Cytochrome b</fullName>
    </recommendedName>
</protein>
<dbReference type="InterPro" id="IPR005798">
    <property type="entry name" value="Cyt_b/b6_C"/>
</dbReference>
<dbReference type="GO" id="GO:0008121">
    <property type="term" value="F:quinol-cytochrome-c reductase activity"/>
    <property type="evidence" value="ECO:0007669"/>
    <property type="project" value="InterPro"/>
</dbReference>
<keyword evidence="7 20" id="KW-0679">Respiratory chain</keyword>
<comment type="cofactor">
    <cofactor evidence="19">
        <name>heme</name>
        <dbReference type="ChEBI" id="CHEBI:30413"/>
    </cofactor>
    <text evidence="19">Binds 2 heme groups non-covalently.</text>
</comment>
<dbReference type="InterPro" id="IPR005797">
    <property type="entry name" value="Cyt_b/b6_N"/>
</dbReference>
<keyword evidence="6 19" id="KW-0349">Heme</keyword>
<keyword evidence="14" id="KW-0830">Ubiquinone</keyword>
<dbReference type="CDD" id="cd00284">
    <property type="entry name" value="Cytochrome_b_N"/>
    <property type="match status" value="1"/>
</dbReference>
<evidence type="ECO:0000256" key="2">
    <source>
        <dbReference type="ARBA" id="ARBA00004448"/>
    </source>
</evidence>
<dbReference type="GO" id="GO:0045275">
    <property type="term" value="C:respiratory chain complex III"/>
    <property type="evidence" value="ECO:0007669"/>
    <property type="project" value="InterPro"/>
</dbReference>
<feature type="binding site" description="axial binding residue" evidence="19">
    <location>
        <position position="83"/>
    </location>
    <ligand>
        <name>heme b</name>
        <dbReference type="ChEBI" id="CHEBI:60344"/>
        <label>b562</label>
    </ligand>
    <ligandPart>
        <name>Fe</name>
        <dbReference type="ChEBI" id="CHEBI:18248"/>
    </ligandPart>
</feature>
<dbReference type="PANTHER" id="PTHR19271:SF16">
    <property type="entry name" value="CYTOCHROME B"/>
    <property type="match status" value="1"/>
</dbReference>
<keyword evidence="11 20" id="KW-0249">Electron transport</keyword>
<evidence type="ECO:0000256" key="15">
    <source>
        <dbReference type="ARBA" id="ARBA00023128"/>
    </source>
</evidence>
<comment type="similarity">
    <text evidence="17 20">Belongs to the cytochrome b family.</text>
</comment>
<keyword evidence="8 20" id="KW-0812">Transmembrane</keyword>
<dbReference type="FunFam" id="1.20.810.10:FF:000002">
    <property type="entry name" value="Cytochrome b"/>
    <property type="match status" value="1"/>
</dbReference>
<evidence type="ECO:0000256" key="4">
    <source>
        <dbReference type="ARBA" id="ARBA00013531"/>
    </source>
</evidence>
<keyword evidence="12 20" id="KW-1133">Transmembrane helix</keyword>
<feature type="binding site" description="axial binding residue" evidence="19">
    <location>
        <position position="182"/>
    </location>
    <ligand>
        <name>heme b</name>
        <dbReference type="ChEBI" id="CHEBI:60344"/>
        <label>b562</label>
    </ligand>
    <ligandPart>
        <name>Fe</name>
        <dbReference type="ChEBI" id="CHEBI:18248"/>
    </ligandPart>
</feature>
<feature type="binding site" evidence="18">
    <location>
        <position position="201"/>
    </location>
    <ligand>
        <name>a ubiquinone</name>
        <dbReference type="ChEBI" id="CHEBI:16389"/>
    </ligand>
</feature>
<evidence type="ECO:0000256" key="12">
    <source>
        <dbReference type="ARBA" id="ARBA00022989"/>
    </source>
</evidence>
<dbReference type="EMBL" id="AY359279">
    <property type="protein sequence ID" value="AAR06168.1"/>
    <property type="molecule type" value="Genomic_DNA"/>
</dbReference>
<reference evidence="23" key="2">
    <citation type="journal article" date="2005" name="Cladistics">
        <title>A case study of apparent conflict between molecular phylogenies: the interrelationships of African elephants.</title>
        <authorList>
            <person name="Debruyne R."/>
        </authorList>
    </citation>
    <scope>NUCLEOTIDE SEQUENCE</scope>
    <source>
        <strain evidence="23">C9</strain>
        <tissue evidence="23">Bone</tissue>
    </source>
</reference>
<evidence type="ECO:0000256" key="16">
    <source>
        <dbReference type="ARBA" id="ARBA00023136"/>
    </source>
</evidence>
<dbReference type="InterPro" id="IPR048260">
    <property type="entry name" value="Cytochrome_b_C_euk/bac"/>
</dbReference>
<organism evidence="23">
    <name type="scientific">Loxodonta cyclotis</name>
    <name type="common">African forest elephant</name>
    <dbReference type="NCBI Taxonomy" id="99490"/>
    <lineage>
        <taxon>Eukaryota</taxon>
        <taxon>Metazoa</taxon>
        <taxon>Chordata</taxon>
        <taxon>Craniata</taxon>
        <taxon>Vertebrata</taxon>
        <taxon>Euteleostomi</taxon>
        <taxon>Mammalia</taxon>
        <taxon>Eutheria</taxon>
        <taxon>Afrotheria</taxon>
        <taxon>Proboscidea</taxon>
        <taxon>Elephantidae</taxon>
        <taxon>Loxodonta</taxon>
    </lineage>
</organism>
<evidence type="ECO:0000256" key="1">
    <source>
        <dbReference type="ARBA" id="ARBA00002566"/>
    </source>
</evidence>
<accession>Q6UVM9</accession>
<keyword evidence="5 20" id="KW-0813">Transport</keyword>
<keyword evidence="10" id="KW-0999">Mitochondrion inner membrane</keyword>
<feature type="binding site" description="axial binding residue" evidence="19">
    <location>
        <position position="196"/>
    </location>
    <ligand>
        <name>heme b</name>
        <dbReference type="ChEBI" id="CHEBI:60344"/>
        <label>b566</label>
    </ligand>
    <ligandPart>
        <name>Fe</name>
        <dbReference type="ChEBI" id="CHEBI:18248"/>
    </ligandPart>
</feature>
<dbReference type="InterPro" id="IPR036150">
    <property type="entry name" value="Cyt_b/b6_C_sf"/>
</dbReference>